<comment type="caution">
    <text evidence="1">The sequence shown here is derived from an EMBL/GenBank/DDBJ whole genome shotgun (WGS) entry which is preliminary data.</text>
</comment>
<protein>
    <submittedName>
        <fullName evidence="1">Gamma-glutamyltransferase family protein</fullName>
    </submittedName>
</protein>
<dbReference type="OrthoDB" id="9781342at2"/>
<dbReference type="Pfam" id="PF01019">
    <property type="entry name" value="G_glu_transpept"/>
    <property type="match status" value="1"/>
</dbReference>
<organism evidence="1 2">
    <name type="scientific">Sphingobium terrigena</name>
    <dbReference type="NCBI Taxonomy" id="2304063"/>
    <lineage>
        <taxon>Bacteria</taxon>
        <taxon>Pseudomonadati</taxon>
        <taxon>Pseudomonadota</taxon>
        <taxon>Alphaproteobacteria</taxon>
        <taxon>Sphingomonadales</taxon>
        <taxon>Sphingomonadaceae</taxon>
        <taxon>Sphingobium</taxon>
    </lineage>
</organism>
<dbReference type="PANTHER" id="PTHR43881:SF5">
    <property type="entry name" value="GAMMA-GLUTAMYLTRANSPEPTIDASE"/>
    <property type="match status" value="1"/>
</dbReference>
<evidence type="ECO:0000313" key="2">
    <source>
        <dbReference type="Proteomes" id="UP000283469"/>
    </source>
</evidence>
<keyword evidence="1" id="KW-0808">Transferase</keyword>
<reference evidence="1 2" key="1">
    <citation type="submission" date="2018-08" db="EMBL/GenBank/DDBJ databases">
        <title>Sphingobium sp. EO9.</title>
        <authorList>
            <person name="Park Y."/>
            <person name="Kim K.H."/>
            <person name="Jeon C.O."/>
        </authorList>
    </citation>
    <scope>NUCLEOTIDE SEQUENCE [LARGE SCALE GENOMIC DNA]</scope>
    <source>
        <strain evidence="1 2">EO9</strain>
    </source>
</reference>
<dbReference type="EMBL" id="QVRA01000027">
    <property type="protein sequence ID" value="RJG52444.1"/>
    <property type="molecule type" value="Genomic_DNA"/>
</dbReference>
<dbReference type="Gene3D" id="1.10.246.130">
    <property type="match status" value="1"/>
</dbReference>
<gene>
    <name evidence="1" type="ORF">D0Z70_20215</name>
</gene>
<sequence length="536" mass="57161">MRPHKLAVPEAHATQQGYGGIATAPHSLASQAGLDVLRDGGTAVEACVAIAATLAVVYPHMTGIGGDGFWLIHDPDGSIHAIDACGAAASAADLAFYDGLSAIPWRGPMAANTVAGTISGWQRALEGDEGTLSLGRLLRDAIDLAQNGVGITQGGAAIAMAKHAELSIQPGAYASIFEPSGRPLRQHEQLRQPALAKTLRQLAHDGLDSFYRGDLGQRIASDLHRLGSPLKLEDLQRHSASEPKPLQIQVSGATLFNTTPPTQGLASLLILALYDRLPKADAETFQHLHGLIEATKQAFLVRDQFVGDPAYMPVSPQALLDDQAGLQAMIDAIDPDRALRWPRPSAHGDTTWFGAADSRGQVVSCIQSTYFEFGSGVVLPDTGITWQNRGASFTLTSDGPNALKPRRKPFHTLNPALAMFEDGRVMAYGTMGGEGQPQTQAALFSRYAWHGVALQDAIDRPRWLLGRTWGEQSTTLKLESRFDPKLVEQLRAAGHDVEMVEPMTATMGHAGAVVRHPDGLIEGATDPRSDGAVASY</sequence>
<dbReference type="InterPro" id="IPR043137">
    <property type="entry name" value="GGT_ssub_C"/>
</dbReference>
<keyword evidence="2" id="KW-1185">Reference proteome</keyword>
<dbReference type="GO" id="GO:0016740">
    <property type="term" value="F:transferase activity"/>
    <property type="evidence" value="ECO:0007669"/>
    <property type="project" value="UniProtKB-KW"/>
</dbReference>
<dbReference type="InterPro" id="IPR052896">
    <property type="entry name" value="GGT-like_enzyme"/>
</dbReference>
<evidence type="ECO:0000313" key="1">
    <source>
        <dbReference type="EMBL" id="RJG52444.1"/>
    </source>
</evidence>
<dbReference type="PRINTS" id="PR01210">
    <property type="entry name" value="GGTRANSPTASE"/>
</dbReference>
<dbReference type="Proteomes" id="UP000283469">
    <property type="component" value="Unassembled WGS sequence"/>
</dbReference>
<dbReference type="InterPro" id="IPR029055">
    <property type="entry name" value="Ntn_hydrolases_N"/>
</dbReference>
<name>A0A418YN62_9SPHN</name>
<dbReference type="SUPFAM" id="SSF56235">
    <property type="entry name" value="N-terminal nucleophile aminohydrolases (Ntn hydrolases)"/>
    <property type="match status" value="1"/>
</dbReference>
<dbReference type="InterPro" id="IPR043138">
    <property type="entry name" value="GGT_lsub"/>
</dbReference>
<accession>A0A418YN62</accession>
<proteinExistence type="predicted"/>
<dbReference type="AlphaFoldDB" id="A0A418YN62"/>
<dbReference type="PANTHER" id="PTHR43881">
    <property type="entry name" value="GAMMA-GLUTAMYLTRANSPEPTIDASE (AFU_ORTHOLOGUE AFUA_4G13580)"/>
    <property type="match status" value="1"/>
</dbReference>
<dbReference type="Gene3D" id="3.60.20.40">
    <property type="match status" value="1"/>
</dbReference>